<evidence type="ECO:0000313" key="3">
    <source>
        <dbReference type="EMBL" id="RZS39019.1"/>
    </source>
</evidence>
<name>A0A4Q7KQD2_9PSEU</name>
<keyword evidence="1" id="KW-0175">Coiled coil</keyword>
<sequence>MSDRSFPNLGFDPTPGDQSAVSEVLFEMATAQNMIIETGARLEKSLDVARDWEGDAADDFVAHADDLPLALESGAKSVAAVTKGLTTWAVKLKTNQDRAEELEREAKAIKQELKAANEAVTDAAAAIPRNVNHPQYDARHTAFLGKVDAADKLDDRLAKVIEKARKLRIKHLDEANATAEAIKADRDNPFEPEHDDALVQIFDGAAKVSGFVSSAASAIAAGSLVIPVVGEVVAPVALTVAAGADGVNTIAGLGQLIKDSRHKPELIDLALGAGVPGPVGATKAARKGIQELGKDAKKAEKLRAGLKGAATEKGLGKAAKDIRELSEAIKDGNLDKLNKELKEGLREKGDLPKLGDKLGDDAKEAIGRVRSGHEAFVHGVDTVVKGAELSGAELTPAQKRELEALKVLTNPGSAQAESSAISAGSETYKEHKDKD</sequence>
<feature type="coiled-coil region" evidence="1">
    <location>
        <begin position="85"/>
        <end position="126"/>
    </location>
</feature>
<reference evidence="3 4" key="1">
    <citation type="submission" date="2019-02" db="EMBL/GenBank/DDBJ databases">
        <title>Genomic Encyclopedia of Type Strains, Phase IV (KMG-IV): sequencing the most valuable type-strain genomes for metagenomic binning, comparative biology and taxonomic classification.</title>
        <authorList>
            <person name="Goeker M."/>
        </authorList>
    </citation>
    <scope>NUCLEOTIDE SEQUENCE [LARGE SCALE GENOMIC DNA]</scope>
    <source>
        <strain evidence="3 4">DSM 101727</strain>
    </source>
</reference>
<dbReference type="OrthoDB" id="4140785at2"/>
<dbReference type="AlphaFoldDB" id="A0A4Q7KQD2"/>
<feature type="compositionally biased region" description="Polar residues" evidence="2">
    <location>
        <begin position="410"/>
        <end position="425"/>
    </location>
</feature>
<organism evidence="3 4">
    <name type="scientific">Herbihabitans rhizosphaerae</name>
    <dbReference type="NCBI Taxonomy" id="1872711"/>
    <lineage>
        <taxon>Bacteria</taxon>
        <taxon>Bacillati</taxon>
        <taxon>Actinomycetota</taxon>
        <taxon>Actinomycetes</taxon>
        <taxon>Pseudonocardiales</taxon>
        <taxon>Pseudonocardiaceae</taxon>
        <taxon>Herbihabitans</taxon>
    </lineage>
</organism>
<evidence type="ECO:0008006" key="5">
    <source>
        <dbReference type="Google" id="ProtNLM"/>
    </source>
</evidence>
<evidence type="ECO:0000256" key="1">
    <source>
        <dbReference type="SAM" id="Coils"/>
    </source>
</evidence>
<keyword evidence="4" id="KW-1185">Reference proteome</keyword>
<proteinExistence type="predicted"/>
<accession>A0A4Q7KQD2</accession>
<dbReference type="EMBL" id="SGWQ01000004">
    <property type="protein sequence ID" value="RZS39019.1"/>
    <property type="molecule type" value="Genomic_DNA"/>
</dbReference>
<protein>
    <recommendedName>
        <fullName evidence="5">Type VII secretion system (Wss) protein ESAT-6</fullName>
    </recommendedName>
</protein>
<evidence type="ECO:0000313" key="4">
    <source>
        <dbReference type="Proteomes" id="UP000294257"/>
    </source>
</evidence>
<comment type="caution">
    <text evidence="3">The sequence shown here is derived from an EMBL/GenBank/DDBJ whole genome shotgun (WGS) entry which is preliminary data.</text>
</comment>
<gene>
    <name evidence="3" type="ORF">EV193_104230</name>
</gene>
<feature type="region of interest" description="Disordered" evidence="2">
    <location>
        <begin position="409"/>
        <end position="435"/>
    </location>
</feature>
<dbReference type="RefSeq" id="WP_130344611.1">
    <property type="nucleotide sequence ID" value="NZ_SGWQ01000004.1"/>
</dbReference>
<dbReference type="Proteomes" id="UP000294257">
    <property type="component" value="Unassembled WGS sequence"/>
</dbReference>
<evidence type="ECO:0000256" key="2">
    <source>
        <dbReference type="SAM" id="MobiDB-lite"/>
    </source>
</evidence>